<sequence length="195" mass="19269">MLLAIALVAVLAVVVLDGDDDAPPASDAAPTTLSSSDTPTPVATTAPAATTPPESAPATTVAPEAAPSDTATPGTATPGAATPGPATPGTAAPESTATTVTTEFPDPVRWAEFSDGVVTLSGIVPDQATADEIRAAAAAVVGEQNVVVQYTIVPGAPRPSSAPLYVSDSVLFDRDSVEIDADAQAVLDLGVLLMQ</sequence>
<organism evidence="3">
    <name type="scientific">freshwater metagenome</name>
    <dbReference type="NCBI Taxonomy" id="449393"/>
    <lineage>
        <taxon>unclassified sequences</taxon>
        <taxon>metagenomes</taxon>
        <taxon>ecological metagenomes</taxon>
    </lineage>
</organism>
<feature type="compositionally biased region" description="Low complexity" evidence="1">
    <location>
        <begin position="23"/>
        <end position="99"/>
    </location>
</feature>
<evidence type="ECO:0000256" key="1">
    <source>
        <dbReference type="SAM" id="MobiDB-lite"/>
    </source>
</evidence>
<name>A0A6J6C4N9_9ZZZZ</name>
<reference evidence="3" key="1">
    <citation type="submission" date="2020-05" db="EMBL/GenBank/DDBJ databases">
        <authorList>
            <person name="Chiriac C."/>
            <person name="Salcher M."/>
            <person name="Ghai R."/>
            <person name="Kavagutti S V."/>
        </authorList>
    </citation>
    <scope>NUCLEOTIDE SEQUENCE</scope>
</reference>
<feature type="region of interest" description="Disordered" evidence="1">
    <location>
        <begin position="23"/>
        <end position="104"/>
    </location>
</feature>
<dbReference type="EMBL" id="CAEZSR010000012">
    <property type="protein sequence ID" value="CAB4545258.1"/>
    <property type="molecule type" value="Genomic_DNA"/>
</dbReference>
<accession>A0A6J6C4N9</accession>
<evidence type="ECO:0000259" key="2">
    <source>
        <dbReference type="Pfam" id="PF04972"/>
    </source>
</evidence>
<dbReference type="Gene3D" id="3.40.1520.20">
    <property type="match status" value="1"/>
</dbReference>
<gene>
    <name evidence="3" type="ORF">UFOPK1493_00611</name>
</gene>
<protein>
    <submittedName>
        <fullName evidence="3">Unannotated protein</fullName>
    </submittedName>
</protein>
<proteinExistence type="predicted"/>
<evidence type="ECO:0000313" key="3">
    <source>
        <dbReference type="EMBL" id="CAB4545258.1"/>
    </source>
</evidence>
<feature type="domain" description="BON" evidence="2">
    <location>
        <begin position="112"/>
        <end position="152"/>
    </location>
</feature>
<dbReference type="InterPro" id="IPR007055">
    <property type="entry name" value="BON_dom"/>
</dbReference>
<dbReference type="Pfam" id="PF04972">
    <property type="entry name" value="BON"/>
    <property type="match status" value="1"/>
</dbReference>
<dbReference type="AlphaFoldDB" id="A0A6J6C4N9"/>